<reference evidence="2" key="1">
    <citation type="submission" date="2019-03" db="EMBL/GenBank/DDBJ databases">
        <title>Afifella sp. nov., isolated from activated sludge.</title>
        <authorList>
            <person name="Li Q."/>
            <person name="Liu Y."/>
        </authorList>
    </citation>
    <scope>NUCLEOTIDE SEQUENCE</scope>
    <source>
        <strain evidence="2">L72</strain>
    </source>
</reference>
<dbReference type="PROSITE" id="PS51781">
    <property type="entry name" value="SH3B"/>
    <property type="match status" value="1"/>
</dbReference>
<gene>
    <name evidence="2" type="ORF">E4O86_06630</name>
</gene>
<dbReference type="Pfam" id="PF06823">
    <property type="entry name" value="DUF1236"/>
    <property type="match status" value="1"/>
</dbReference>
<dbReference type="AlphaFoldDB" id="A0A964T3S1"/>
<protein>
    <submittedName>
        <fullName evidence="2">DUF1236 domain-containing protein</fullName>
    </submittedName>
</protein>
<organism evidence="2 3">
    <name type="scientific">Propylenella binzhouense</name>
    <dbReference type="NCBI Taxonomy" id="2555902"/>
    <lineage>
        <taxon>Bacteria</taxon>
        <taxon>Pseudomonadati</taxon>
        <taxon>Pseudomonadota</taxon>
        <taxon>Alphaproteobacteria</taxon>
        <taxon>Hyphomicrobiales</taxon>
        <taxon>Propylenellaceae</taxon>
        <taxon>Propylenella</taxon>
    </lineage>
</organism>
<evidence type="ECO:0000313" key="2">
    <source>
        <dbReference type="EMBL" id="MYZ47384.1"/>
    </source>
</evidence>
<dbReference type="OrthoDB" id="102964at2"/>
<name>A0A964T3S1_9HYPH</name>
<proteinExistence type="predicted"/>
<dbReference type="Gene3D" id="2.30.30.40">
    <property type="entry name" value="SH3 Domains"/>
    <property type="match status" value="1"/>
</dbReference>
<dbReference type="SMART" id="SM00287">
    <property type="entry name" value="SH3b"/>
    <property type="match status" value="1"/>
</dbReference>
<evidence type="ECO:0000313" key="3">
    <source>
        <dbReference type="Proteomes" id="UP000773614"/>
    </source>
</evidence>
<evidence type="ECO:0000259" key="1">
    <source>
        <dbReference type="PROSITE" id="PS51781"/>
    </source>
</evidence>
<dbReference type="EMBL" id="SPKJ01000014">
    <property type="protein sequence ID" value="MYZ47384.1"/>
    <property type="molecule type" value="Genomic_DNA"/>
</dbReference>
<dbReference type="Pfam" id="PF08239">
    <property type="entry name" value="SH3_3"/>
    <property type="match status" value="1"/>
</dbReference>
<accession>A0A964T3S1</accession>
<keyword evidence="3" id="KW-1185">Reference proteome</keyword>
<sequence length="215" mass="21826">MLPGLAAAQTPAVAVTDLNLRSGPGPNYPVVGVIPANGAVAIQGCIQGSKWCQVDLDGKAGWAYSDYLISDVGGQQVALTERTPAMNVPSVTYEAPATATTTTVESDRGNPTAAATAAGGAVTGALIGGPVGALVGGFAGAAVGAAVNPPETVRTYVTSHPTEPVYLDGETVVGAQVPEAVTLQQVPDYEYSYAYVNGQPVLVSPQDRQIVYVVR</sequence>
<dbReference type="InterPro" id="IPR009642">
    <property type="entry name" value="DUF1236"/>
</dbReference>
<dbReference type="Proteomes" id="UP000773614">
    <property type="component" value="Unassembled WGS sequence"/>
</dbReference>
<feature type="domain" description="SH3b" evidence="1">
    <location>
        <begin position="8"/>
        <end position="72"/>
    </location>
</feature>
<comment type="caution">
    <text evidence="2">The sequence shown here is derived from an EMBL/GenBank/DDBJ whole genome shotgun (WGS) entry which is preliminary data.</text>
</comment>
<dbReference type="InterPro" id="IPR003646">
    <property type="entry name" value="SH3-like_bac-type"/>
</dbReference>